<keyword evidence="4" id="KW-0805">Transcription regulation</keyword>
<dbReference type="GO" id="GO:0031564">
    <property type="term" value="P:transcription antitermination"/>
    <property type="evidence" value="ECO:0007669"/>
    <property type="project" value="UniProtKB-KW"/>
</dbReference>
<reference evidence="7" key="1">
    <citation type="submission" date="2018-05" db="EMBL/GenBank/DDBJ databases">
        <authorList>
            <person name="Lanie J.A."/>
            <person name="Ng W.-L."/>
            <person name="Kazmierczak K.M."/>
            <person name="Andrzejewski T.M."/>
            <person name="Davidsen T.M."/>
            <person name="Wayne K.J."/>
            <person name="Tettelin H."/>
            <person name="Glass J.I."/>
            <person name="Rusch D."/>
            <person name="Podicherti R."/>
            <person name="Tsui H.-C.T."/>
            <person name="Winkler M.E."/>
        </authorList>
    </citation>
    <scope>NUCLEOTIDE SEQUENCE</scope>
</reference>
<organism evidence="7">
    <name type="scientific">marine metagenome</name>
    <dbReference type="NCBI Taxonomy" id="408172"/>
    <lineage>
        <taxon>unclassified sequences</taxon>
        <taxon>metagenomes</taxon>
        <taxon>ecological metagenomes</taxon>
    </lineage>
</organism>
<dbReference type="InterPro" id="IPR011605">
    <property type="entry name" value="NusB_fam"/>
</dbReference>
<evidence type="ECO:0000256" key="2">
    <source>
        <dbReference type="ARBA" id="ARBA00022814"/>
    </source>
</evidence>
<dbReference type="GO" id="GO:0005829">
    <property type="term" value="C:cytosol"/>
    <property type="evidence" value="ECO:0007669"/>
    <property type="project" value="TreeGrafter"/>
</dbReference>
<dbReference type="InterPro" id="IPR006027">
    <property type="entry name" value="NusB_RsmB_TIM44"/>
</dbReference>
<dbReference type="Gene3D" id="1.10.940.10">
    <property type="entry name" value="NusB-like"/>
    <property type="match status" value="1"/>
</dbReference>
<dbReference type="GO" id="GO:0003723">
    <property type="term" value="F:RNA binding"/>
    <property type="evidence" value="ECO:0007669"/>
    <property type="project" value="UniProtKB-KW"/>
</dbReference>
<evidence type="ECO:0000313" key="7">
    <source>
        <dbReference type="EMBL" id="SVA00489.1"/>
    </source>
</evidence>
<dbReference type="PANTHER" id="PTHR11078">
    <property type="entry name" value="N UTILIZATION SUBSTANCE PROTEIN B-RELATED"/>
    <property type="match status" value="1"/>
</dbReference>
<keyword evidence="5" id="KW-0804">Transcription</keyword>
<evidence type="ECO:0000259" key="6">
    <source>
        <dbReference type="Pfam" id="PF01029"/>
    </source>
</evidence>
<proteinExistence type="inferred from homology"/>
<dbReference type="PANTHER" id="PTHR11078:SF3">
    <property type="entry name" value="ANTITERMINATION NUSB DOMAIN-CONTAINING PROTEIN"/>
    <property type="match status" value="1"/>
</dbReference>
<keyword evidence="3" id="KW-0694">RNA-binding</keyword>
<protein>
    <recommendedName>
        <fullName evidence="6">NusB/RsmB/TIM44 domain-containing protein</fullName>
    </recommendedName>
</protein>
<sequence>MEALFAHQFSDDEPALVLRRVVDTNPARKKSSDFIALLFHCVLDHVDWADELIKTHLQNWEFDRVAQVDRVLLRMGICEIFFIDEVPPKVSISEMVEISKIYSTDDSPGFINGILDAVYKDYQKQEKT</sequence>
<evidence type="ECO:0000256" key="3">
    <source>
        <dbReference type="ARBA" id="ARBA00022884"/>
    </source>
</evidence>
<feature type="domain" description="NusB/RsmB/TIM44" evidence="6">
    <location>
        <begin position="2"/>
        <end position="120"/>
    </location>
</feature>
<gene>
    <name evidence="7" type="ORF">METZ01_LOCUS53343</name>
</gene>
<dbReference type="NCBIfam" id="TIGR01951">
    <property type="entry name" value="nusB"/>
    <property type="match status" value="1"/>
</dbReference>
<accession>A0A381SAI1</accession>
<dbReference type="SUPFAM" id="SSF48013">
    <property type="entry name" value="NusB-like"/>
    <property type="match status" value="1"/>
</dbReference>
<evidence type="ECO:0000256" key="1">
    <source>
        <dbReference type="ARBA" id="ARBA00005952"/>
    </source>
</evidence>
<dbReference type="Pfam" id="PF01029">
    <property type="entry name" value="NusB"/>
    <property type="match status" value="1"/>
</dbReference>
<dbReference type="GO" id="GO:0006353">
    <property type="term" value="P:DNA-templated transcription termination"/>
    <property type="evidence" value="ECO:0007669"/>
    <property type="project" value="InterPro"/>
</dbReference>
<evidence type="ECO:0000256" key="4">
    <source>
        <dbReference type="ARBA" id="ARBA00023015"/>
    </source>
</evidence>
<dbReference type="AlphaFoldDB" id="A0A381SAI1"/>
<evidence type="ECO:0000256" key="5">
    <source>
        <dbReference type="ARBA" id="ARBA00023163"/>
    </source>
</evidence>
<name>A0A381SAI1_9ZZZZ</name>
<dbReference type="InterPro" id="IPR035926">
    <property type="entry name" value="NusB-like_sf"/>
</dbReference>
<dbReference type="EMBL" id="UINC01002808">
    <property type="protein sequence ID" value="SVA00489.1"/>
    <property type="molecule type" value="Genomic_DNA"/>
</dbReference>
<comment type="similarity">
    <text evidence="1">Belongs to the NusB family.</text>
</comment>
<keyword evidence="2" id="KW-0889">Transcription antitermination</keyword>